<evidence type="ECO:0008006" key="6">
    <source>
        <dbReference type="Google" id="ProtNLM"/>
    </source>
</evidence>
<evidence type="ECO:0000256" key="3">
    <source>
        <dbReference type="SAM" id="MobiDB-lite"/>
    </source>
</evidence>
<feature type="compositionally biased region" description="Polar residues" evidence="3">
    <location>
        <begin position="501"/>
        <end position="512"/>
    </location>
</feature>
<evidence type="ECO:0000256" key="2">
    <source>
        <dbReference type="SAM" id="Coils"/>
    </source>
</evidence>
<feature type="compositionally biased region" description="Polar residues" evidence="3">
    <location>
        <begin position="229"/>
        <end position="242"/>
    </location>
</feature>
<dbReference type="PANTHER" id="PTHR12161:SF55">
    <property type="entry name" value="REGULATOR OF VPS4 ACTIVITY IN THE MVB PATHWAY PROTEIN"/>
    <property type="match status" value="1"/>
</dbReference>
<dbReference type="AlphaFoldDB" id="A0AA42AY09"/>
<dbReference type="GO" id="GO:0015031">
    <property type="term" value="P:protein transport"/>
    <property type="evidence" value="ECO:0007669"/>
    <property type="project" value="InterPro"/>
</dbReference>
<dbReference type="PANTHER" id="PTHR12161">
    <property type="entry name" value="IST1 FAMILY MEMBER"/>
    <property type="match status" value="1"/>
</dbReference>
<comment type="similarity">
    <text evidence="1">Belongs to the IST1 family.</text>
</comment>
<dbReference type="InterPro" id="IPR042277">
    <property type="entry name" value="IST1-like"/>
</dbReference>
<dbReference type="Gene3D" id="1.20.1260.60">
    <property type="entry name" value="Vacuolar protein sorting-associated protein Ist1"/>
    <property type="match status" value="1"/>
</dbReference>
<dbReference type="Proteomes" id="UP001177140">
    <property type="component" value="Unassembled WGS sequence"/>
</dbReference>
<dbReference type="Pfam" id="PF03398">
    <property type="entry name" value="Ist1"/>
    <property type="match status" value="1"/>
</dbReference>
<name>A0AA42AY09_PAPNU</name>
<dbReference type="InterPro" id="IPR005061">
    <property type="entry name" value="Ist1"/>
</dbReference>
<dbReference type="FunFam" id="1.20.1260.60:FF:000003">
    <property type="entry name" value="IST1-like protein isoform A"/>
    <property type="match status" value="1"/>
</dbReference>
<feature type="compositionally biased region" description="Basic and acidic residues" evidence="3">
    <location>
        <begin position="414"/>
        <end position="434"/>
    </location>
</feature>
<keyword evidence="2" id="KW-0175">Coiled coil</keyword>
<feature type="region of interest" description="Disordered" evidence="3">
    <location>
        <begin position="229"/>
        <end position="285"/>
    </location>
</feature>
<sequence>MTIDAASTVKKIMKFGVSIFGGGFKSSKCKTMAKLATARIKLLRNKREVVVKQMRRDIALLLQSGQDTTARIRVEHVIREQNIMEATEIIDLFCELIVARLSIISKQKTCPEDLKEGICSLIFSAPRCSDIPELVRIRDIFEKKYGKDFVSAATELRPDCGVNRTLIEKLSVRTPSGEVKLKLMKEIAKEYQIEWDTAESEKELLKPQEELIEGPSKFVSAASMPVKSASSYGVDSSSNRYSANGRAQEGPSKFVSANSMPVKSASSYGVDSSSNRSWNDREEDSVHYGDMASAAKAAAESAQQAVAAAQAAAFLANRENRQLSMENHQLAKKINSLNARDNQFSSSKYSYESSPDHPVLPSDSPLNVQDRRYRSKQSFSNSHGLPPASDRPVHSQNDRQHQSKLPGRVYESQNFERSRYSSDEESDHTISDNKRAHRRHSYNAPKARSNIQFDESDKSESDYDEEIEMDNRPAGNYAPPNRPAPQLPPSDTSELDDRTGSVENSGSYSRRNSGVHPKLPDYDILAARFEALKTRKP</sequence>
<dbReference type="EMBL" id="JAJJMA010258194">
    <property type="protein sequence ID" value="MCL7044443.1"/>
    <property type="molecule type" value="Genomic_DNA"/>
</dbReference>
<feature type="coiled-coil region" evidence="2">
    <location>
        <begin position="292"/>
        <end position="340"/>
    </location>
</feature>
<organism evidence="4 5">
    <name type="scientific">Papaver nudicaule</name>
    <name type="common">Iceland poppy</name>
    <dbReference type="NCBI Taxonomy" id="74823"/>
    <lineage>
        <taxon>Eukaryota</taxon>
        <taxon>Viridiplantae</taxon>
        <taxon>Streptophyta</taxon>
        <taxon>Embryophyta</taxon>
        <taxon>Tracheophyta</taxon>
        <taxon>Spermatophyta</taxon>
        <taxon>Magnoliopsida</taxon>
        <taxon>Ranunculales</taxon>
        <taxon>Papaveraceae</taxon>
        <taxon>Papaveroideae</taxon>
        <taxon>Papaver</taxon>
    </lineage>
</organism>
<feature type="compositionally biased region" description="Polar residues" evidence="3">
    <location>
        <begin position="255"/>
        <end position="277"/>
    </location>
</feature>
<keyword evidence="5" id="KW-1185">Reference proteome</keyword>
<gene>
    <name evidence="4" type="ORF">MKW94_027213</name>
</gene>
<accession>A0AA42AY09</accession>
<reference evidence="4" key="1">
    <citation type="submission" date="2022-03" db="EMBL/GenBank/DDBJ databases">
        <title>A functionally conserved STORR gene fusion in Papaver species that diverged 16.8 million years ago.</title>
        <authorList>
            <person name="Catania T."/>
        </authorList>
    </citation>
    <scope>NUCLEOTIDE SEQUENCE</scope>
    <source>
        <strain evidence="4">S-191538</strain>
    </source>
</reference>
<feature type="region of interest" description="Disordered" evidence="3">
    <location>
        <begin position="344"/>
        <end position="522"/>
    </location>
</feature>
<evidence type="ECO:0000313" key="5">
    <source>
        <dbReference type="Proteomes" id="UP001177140"/>
    </source>
</evidence>
<proteinExistence type="inferred from homology"/>
<evidence type="ECO:0000256" key="1">
    <source>
        <dbReference type="ARBA" id="ARBA00005536"/>
    </source>
</evidence>
<protein>
    <recommendedName>
        <fullName evidence="6">IST1-like protein</fullName>
    </recommendedName>
</protein>
<comment type="caution">
    <text evidence="4">The sequence shown here is derived from an EMBL/GenBank/DDBJ whole genome shotgun (WGS) entry which is preliminary data.</text>
</comment>
<feature type="compositionally biased region" description="Basic and acidic residues" evidence="3">
    <location>
        <begin position="391"/>
        <end position="401"/>
    </location>
</feature>
<evidence type="ECO:0000313" key="4">
    <source>
        <dbReference type="EMBL" id="MCL7044443.1"/>
    </source>
</evidence>